<evidence type="ECO:0008006" key="2">
    <source>
        <dbReference type="Google" id="ProtNLM"/>
    </source>
</evidence>
<reference evidence="1" key="1">
    <citation type="submission" date="2015-06" db="UniProtKB">
        <authorList>
            <consortium name="EnsemblPlants"/>
        </authorList>
    </citation>
    <scope>IDENTIFICATION</scope>
</reference>
<dbReference type="EnsemblPlants" id="EMT19658">
    <property type="protein sequence ID" value="EMT19658"/>
    <property type="gene ID" value="F775_42378"/>
</dbReference>
<dbReference type="PANTHER" id="PTHR34709:SF54">
    <property type="entry name" value="GENOME ASSEMBLY, CHROMOSOME: II"/>
    <property type="match status" value="1"/>
</dbReference>
<organism evidence="1">
    <name type="scientific">Aegilops tauschii</name>
    <name type="common">Tausch's goatgrass</name>
    <name type="synonym">Aegilops squarrosa</name>
    <dbReference type="NCBI Taxonomy" id="37682"/>
    <lineage>
        <taxon>Eukaryota</taxon>
        <taxon>Viridiplantae</taxon>
        <taxon>Streptophyta</taxon>
        <taxon>Embryophyta</taxon>
        <taxon>Tracheophyta</taxon>
        <taxon>Spermatophyta</taxon>
        <taxon>Magnoliopsida</taxon>
        <taxon>Liliopsida</taxon>
        <taxon>Poales</taxon>
        <taxon>Poaceae</taxon>
        <taxon>BOP clade</taxon>
        <taxon>Pooideae</taxon>
        <taxon>Triticodae</taxon>
        <taxon>Triticeae</taxon>
        <taxon>Triticinae</taxon>
        <taxon>Aegilops</taxon>
    </lineage>
</organism>
<dbReference type="AlphaFoldDB" id="R7WCH5"/>
<dbReference type="PANTHER" id="PTHR34709">
    <property type="entry name" value="OS10G0396666 PROTEIN"/>
    <property type="match status" value="1"/>
</dbReference>
<evidence type="ECO:0000313" key="1">
    <source>
        <dbReference type="EnsemblPlants" id="EMT19658"/>
    </source>
</evidence>
<dbReference type="InterPro" id="IPR055312">
    <property type="entry name" value="FBL15-like"/>
</dbReference>
<proteinExistence type="predicted"/>
<accession>R7WCH5</accession>
<sequence length="180" mass="19966">MEFRRRSTRLRRPDRIRALLDDLILLVLAHLRCAQAGARTGLISRRWRGLAARLRDIVFRGVALHRLEAALSRLSPAVSFLEIRIPKERRAGAARGNSLLRVGTACVNSLLRAAARLEPEELVFDLPFDLVDGSLVVDLPCLCHATSSSSSVSPAACPTTPNSRCWRHCPFRVALETPLL</sequence>
<dbReference type="ExpressionAtlas" id="R7WCH5">
    <property type="expression patterns" value="baseline"/>
</dbReference>
<name>R7WCH5_AEGTA</name>
<protein>
    <recommendedName>
        <fullName evidence="2">F-box domain-containing protein</fullName>
    </recommendedName>
</protein>